<comment type="subcellular location">
    <subcellularLocation>
        <location evidence="6">Cell membrane</location>
        <topology evidence="6">Multi-pass membrane protein</topology>
    </subcellularLocation>
    <subcellularLocation>
        <location evidence="1">Membrane</location>
        <topology evidence="1">Multi-pass membrane protein</topology>
    </subcellularLocation>
</comment>
<comment type="similarity">
    <text evidence="2 6">Belongs to the ABC-3 integral membrane protein family.</text>
</comment>
<dbReference type="GO" id="GO:0043190">
    <property type="term" value="C:ATP-binding cassette (ABC) transporter complex"/>
    <property type="evidence" value="ECO:0007669"/>
    <property type="project" value="InterPro"/>
</dbReference>
<dbReference type="InterPro" id="IPR037294">
    <property type="entry name" value="ABC_BtuC-like"/>
</dbReference>
<dbReference type="AlphaFoldDB" id="A0A1I2SX95"/>
<dbReference type="OrthoDB" id="9798540at2"/>
<feature type="transmembrane region" description="Helical" evidence="7">
    <location>
        <begin position="93"/>
        <end position="113"/>
    </location>
</feature>
<evidence type="ECO:0000256" key="1">
    <source>
        <dbReference type="ARBA" id="ARBA00004141"/>
    </source>
</evidence>
<feature type="transmembrane region" description="Helical" evidence="7">
    <location>
        <begin position="247"/>
        <end position="265"/>
    </location>
</feature>
<dbReference type="GO" id="GO:0055085">
    <property type="term" value="P:transmembrane transport"/>
    <property type="evidence" value="ECO:0007669"/>
    <property type="project" value="InterPro"/>
</dbReference>
<dbReference type="PANTHER" id="PTHR30477">
    <property type="entry name" value="ABC-TRANSPORTER METAL-BINDING PROTEIN"/>
    <property type="match status" value="1"/>
</dbReference>
<evidence type="ECO:0000256" key="7">
    <source>
        <dbReference type="SAM" id="Phobius"/>
    </source>
</evidence>
<evidence type="ECO:0000256" key="5">
    <source>
        <dbReference type="ARBA" id="ARBA00023136"/>
    </source>
</evidence>
<keyword evidence="9" id="KW-1185">Reference proteome</keyword>
<dbReference type="PANTHER" id="PTHR30477:SF19">
    <property type="entry name" value="METAL ABC TRANSPORTER PERMEASE"/>
    <property type="match status" value="1"/>
</dbReference>
<dbReference type="EMBL" id="FOOX01000006">
    <property type="protein sequence ID" value="SFG57342.1"/>
    <property type="molecule type" value="Genomic_DNA"/>
</dbReference>
<evidence type="ECO:0000256" key="6">
    <source>
        <dbReference type="RuleBase" id="RU003943"/>
    </source>
</evidence>
<protein>
    <submittedName>
        <fullName evidence="8">Manganese/iron transport system permease protein</fullName>
    </submittedName>
</protein>
<evidence type="ECO:0000313" key="9">
    <source>
        <dbReference type="Proteomes" id="UP000199337"/>
    </source>
</evidence>
<reference evidence="9" key="1">
    <citation type="submission" date="2016-10" db="EMBL/GenBank/DDBJ databases">
        <authorList>
            <person name="Varghese N."/>
            <person name="Submissions S."/>
        </authorList>
    </citation>
    <scope>NUCLEOTIDE SEQUENCE [LARGE SCALE GENOMIC DNA]</scope>
    <source>
        <strain evidence="9">DSM 17038</strain>
    </source>
</reference>
<evidence type="ECO:0000256" key="3">
    <source>
        <dbReference type="ARBA" id="ARBA00022692"/>
    </source>
</evidence>
<evidence type="ECO:0000256" key="4">
    <source>
        <dbReference type="ARBA" id="ARBA00022989"/>
    </source>
</evidence>
<keyword evidence="3 6" id="KW-0812">Transmembrane</keyword>
<proteinExistence type="inferred from homology"/>
<keyword evidence="5 7" id="KW-0472">Membrane</keyword>
<feature type="transmembrane region" description="Helical" evidence="7">
    <location>
        <begin position="163"/>
        <end position="186"/>
    </location>
</feature>
<feature type="transmembrane region" description="Helical" evidence="7">
    <location>
        <begin position="39"/>
        <end position="58"/>
    </location>
</feature>
<dbReference type="SUPFAM" id="SSF81345">
    <property type="entry name" value="ABC transporter involved in vitamin B12 uptake, BtuC"/>
    <property type="match status" value="1"/>
</dbReference>
<feature type="transmembrane region" description="Helical" evidence="7">
    <location>
        <begin position="192"/>
        <end position="212"/>
    </location>
</feature>
<dbReference type="Gene3D" id="1.10.3470.10">
    <property type="entry name" value="ABC transporter involved in vitamin B12 uptake, BtuC"/>
    <property type="match status" value="1"/>
</dbReference>
<dbReference type="STRING" id="341036.SAMN05660649_02055"/>
<dbReference type="RefSeq" id="WP_092471276.1">
    <property type="nucleotide sequence ID" value="NZ_FOOX01000006.1"/>
</dbReference>
<name>A0A1I2SX95_9FIRM</name>
<accession>A0A1I2SX95</accession>
<evidence type="ECO:0000313" key="8">
    <source>
        <dbReference type="EMBL" id="SFG57342.1"/>
    </source>
</evidence>
<sequence length="278" mass="29461">MDFSILQYEFMQNAILAGCLGGAACSLIGVLVVTMNLSFIGVAIAHAAFAGALLGTLLGFSPEAGAFIFSLAAVAIIGPLADRGELNTDTPIGIVFSLTMGLAFLFMGVIPGPKTDALELLWGSILTVTRPDLFLLSVVAFIIVLLIALFFKEIQAVIFHRELALAIGLPANLIFYTLLVLTGSAITVSLGSIGGLLVFNLILNPAAAAYQLTYSLRNMFIFAALFGVLSTWLGLVSSYLLHCPSGAAIVLVSTLIFIAATVFSPKRRVKKWPVKNNY</sequence>
<feature type="transmembrane region" description="Helical" evidence="7">
    <location>
        <begin position="133"/>
        <end position="151"/>
    </location>
</feature>
<dbReference type="Pfam" id="PF00950">
    <property type="entry name" value="ABC-3"/>
    <property type="match status" value="1"/>
</dbReference>
<dbReference type="InterPro" id="IPR001626">
    <property type="entry name" value="ABC_TroCD"/>
</dbReference>
<dbReference type="GO" id="GO:0010043">
    <property type="term" value="P:response to zinc ion"/>
    <property type="evidence" value="ECO:0007669"/>
    <property type="project" value="TreeGrafter"/>
</dbReference>
<keyword evidence="4 7" id="KW-1133">Transmembrane helix</keyword>
<evidence type="ECO:0000256" key="2">
    <source>
        <dbReference type="ARBA" id="ARBA00008034"/>
    </source>
</evidence>
<dbReference type="Proteomes" id="UP000199337">
    <property type="component" value="Unassembled WGS sequence"/>
</dbReference>
<feature type="transmembrane region" description="Helical" evidence="7">
    <location>
        <begin position="12"/>
        <end position="32"/>
    </location>
</feature>
<feature type="transmembrane region" description="Helical" evidence="7">
    <location>
        <begin position="219"/>
        <end position="241"/>
    </location>
</feature>
<keyword evidence="6" id="KW-0813">Transport</keyword>
<feature type="transmembrane region" description="Helical" evidence="7">
    <location>
        <begin position="64"/>
        <end position="81"/>
    </location>
</feature>
<organism evidence="8 9">
    <name type="scientific">Desulfotruncus arcticus DSM 17038</name>
    <dbReference type="NCBI Taxonomy" id="1121424"/>
    <lineage>
        <taxon>Bacteria</taxon>
        <taxon>Bacillati</taxon>
        <taxon>Bacillota</taxon>
        <taxon>Clostridia</taxon>
        <taxon>Eubacteriales</taxon>
        <taxon>Desulfallaceae</taxon>
        <taxon>Desulfotruncus</taxon>
    </lineage>
</organism>
<gene>
    <name evidence="8" type="ORF">SAMN05660649_02055</name>
</gene>